<sequence length="515" mass="53566">MLIPVAVLAAMVAASPSTASADGNGWSCISPFANYTNQTYPNDPPAPSHIIDSLAISVTRTDASPLTAVPGQPLALRDLRLTASFTDTRPIEQMYRRTGGIGVSYRGIPRGQEEDTSRTFAQRANPADNNVLYWSYNTAAQGQPAVYVYTEKAASGPPQVRTADQPKDTPDFTYATPTVSLAHRYLSHTGNSQFPLDAWVAVAASNTAEGVQTLPVKGYWSVNVKDATPGSPETPADYTNDTVTVTVQDVVLDLPRTNWTPTGAGPVEFSIAGPGGLGVIQVESKGYDRVGYNSPLNIRPFGSVYIRAQTESYGSSNDCIPGGISVVNSAIAAGQAGLLFGDADPVNADPALGDPATPGAYTTGSGAQKAIGTRGRFGFSFTPLPAIAVAALPPVAVPIAQPAAKPVILASGTTAKPTSVGSVTLKLTNPNATASRYKLAVKTVSKYKVGKTKKVVTVAAGRTVTVKPGATSLKFSLSKTAKTLLKTRKTLKVKVTLTPVGGGSAVTKTLTLKRA</sequence>
<feature type="signal peptide" evidence="1">
    <location>
        <begin position="1"/>
        <end position="21"/>
    </location>
</feature>
<gene>
    <name evidence="2" type="ORF">OM076_12885</name>
</gene>
<protein>
    <submittedName>
        <fullName evidence="2">Uncharacterized protein</fullName>
    </submittedName>
</protein>
<dbReference type="AlphaFoldDB" id="A0A9X3MQN0"/>
<accession>A0A9X3MQN0</accession>
<evidence type="ECO:0000256" key="1">
    <source>
        <dbReference type="SAM" id="SignalP"/>
    </source>
</evidence>
<organism evidence="2 3">
    <name type="scientific">Solirubrobacter ginsenosidimutans</name>
    <dbReference type="NCBI Taxonomy" id="490573"/>
    <lineage>
        <taxon>Bacteria</taxon>
        <taxon>Bacillati</taxon>
        <taxon>Actinomycetota</taxon>
        <taxon>Thermoleophilia</taxon>
        <taxon>Solirubrobacterales</taxon>
        <taxon>Solirubrobacteraceae</taxon>
        <taxon>Solirubrobacter</taxon>
    </lineage>
</organism>
<keyword evidence="1" id="KW-0732">Signal</keyword>
<name>A0A9X3MQN0_9ACTN</name>
<reference evidence="2" key="1">
    <citation type="submission" date="2022-10" db="EMBL/GenBank/DDBJ databases">
        <title>The WGS of Solirubrobacter ginsenosidimutans DSM 21036.</title>
        <authorList>
            <person name="Jiang Z."/>
        </authorList>
    </citation>
    <scope>NUCLEOTIDE SEQUENCE</scope>
    <source>
        <strain evidence="2">DSM 21036</strain>
    </source>
</reference>
<keyword evidence="3" id="KW-1185">Reference proteome</keyword>
<evidence type="ECO:0000313" key="2">
    <source>
        <dbReference type="EMBL" id="MDA0161166.1"/>
    </source>
</evidence>
<evidence type="ECO:0000313" key="3">
    <source>
        <dbReference type="Proteomes" id="UP001149140"/>
    </source>
</evidence>
<dbReference type="Proteomes" id="UP001149140">
    <property type="component" value="Unassembled WGS sequence"/>
</dbReference>
<dbReference type="RefSeq" id="WP_270040356.1">
    <property type="nucleotide sequence ID" value="NZ_JAPDOD010000009.1"/>
</dbReference>
<proteinExistence type="predicted"/>
<feature type="chain" id="PRO_5040764235" evidence="1">
    <location>
        <begin position="22"/>
        <end position="515"/>
    </location>
</feature>
<dbReference type="EMBL" id="JAPDOD010000009">
    <property type="protein sequence ID" value="MDA0161166.1"/>
    <property type="molecule type" value="Genomic_DNA"/>
</dbReference>
<comment type="caution">
    <text evidence="2">The sequence shown here is derived from an EMBL/GenBank/DDBJ whole genome shotgun (WGS) entry which is preliminary data.</text>
</comment>